<dbReference type="AlphaFoldDB" id="A0AAP0S8B8"/>
<evidence type="ECO:0000313" key="1">
    <source>
        <dbReference type="EMBL" id="KAK9292710.1"/>
    </source>
</evidence>
<accession>A0AAP0S8B8</accession>
<dbReference type="EMBL" id="JBBPBK010000001">
    <property type="protein sequence ID" value="KAK9292710.1"/>
    <property type="molecule type" value="Genomic_DNA"/>
</dbReference>
<keyword evidence="2" id="KW-1185">Reference proteome</keyword>
<comment type="caution">
    <text evidence="1">The sequence shown here is derived from an EMBL/GenBank/DDBJ whole genome shotgun (WGS) entry which is preliminary data.</text>
</comment>
<reference evidence="1 2" key="1">
    <citation type="journal article" date="2024" name="Plant J.">
        <title>Genome sequences and population genomics reveal climatic adaptation and genomic divergence between two closely related sweetgum species.</title>
        <authorList>
            <person name="Xu W.Q."/>
            <person name="Ren C.Q."/>
            <person name="Zhang X.Y."/>
            <person name="Comes H.P."/>
            <person name="Liu X.H."/>
            <person name="Li Y.G."/>
            <person name="Kettle C.J."/>
            <person name="Jalonen R."/>
            <person name="Gaisberger H."/>
            <person name="Ma Y.Z."/>
            <person name="Qiu Y.X."/>
        </authorList>
    </citation>
    <scope>NUCLEOTIDE SEQUENCE [LARGE SCALE GENOMIC DNA]</scope>
    <source>
        <strain evidence="1">Hangzhou</strain>
    </source>
</reference>
<gene>
    <name evidence="1" type="ORF">L1049_020689</name>
</gene>
<name>A0AAP0S8B8_LIQFO</name>
<proteinExistence type="predicted"/>
<dbReference type="Proteomes" id="UP001415857">
    <property type="component" value="Unassembled WGS sequence"/>
</dbReference>
<protein>
    <submittedName>
        <fullName evidence="1">Uncharacterized protein</fullName>
    </submittedName>
</protein>
<sequence length="119" mass="13731">MLNLGWKPYAIRLRTLRFGSAPSALNFLNDKKAVKQRSTVLDYKSAMLVTIGFEWISLSTTRVLRRKVEEIFQYVVLKWTLAFLIQIDTGLVGFFNRFALENIAGFKPLLSNNLMLEDK</sequence>
<organism evidence="1 2">
    <name type="scientific">Liquidambar formosana</name>
    <name type="common">Formosan gum</name>
    <dbReference type="NCBI Taxonomy" id="63359"/>
    <lineage>
        <taxon>Eukaryota</taxon>
        <taxon>Viridiplantae</taxon>
        <taxon>Streptophyta</taxon>
        <taxon>Embryophyta</taxon>
        <taxon>Tracheophyta</taxon>
        <taxon>Spermatophyta</taxon>
        <taxon>Magnoliopsida</taxon>
        <taxon>eudicotyledons</taxon>
        <taxon>Gunneridae</taxon>
        <taxon>Pentapetalae</taxon>
        <taxon>Saxifragales</taxon>
        <taxon>Altingiaceae</taxon>
        <taxon>Liquidambar</taxon>
    </lineage>
</organism>
<evidence type="ECO:0000313" key="2">
    <source>
        <dbReference type="Proteomes" id="UP001415857"/>
    </source>
</evidence>